<name>A0AAV2HVG5_LYMST</name>
<feature type="domain" description="PP1-binding" evidence="8">
    <location>
        <begin position="8"/>
        <end position="51"/>
    </location>
</feature>
<dbReference type="Pfam" id="PF15276">
    <property type="entry name" value="PP1_bind"/>
    <property type="match status" value="1"/>
</dbReference>
<keyword evidence="3" id="KW-0597">Phosphoprotein</keyword>
<feature type="compositionally biased region" description="Polar residues" evidence="7">
    <location>
        <begin position="838"/>
        <end position="848"/>
    </location>
</feature>
<evidence type="ECO:0000256" key="7">
    <source>
        <dbReference type="SAM" id="MobiDB-lite"/>
    </source>
</evidence>
<feature type="region of interest" description="Disordered" evidence="7">
    <location>
        <begin position="346"/>
        <end position="417"/>
    </location>
</feature>
<dbReference type="EMBL" id="CAXITT010000220">
    <property type="protein sequence ID" value="CAL1536093.1"/>
    <property type="molecule type" value="Genomic_DNA"/>
</dbReference>
<evidence type="ECO:0000313" key="9">
    <source>
        <dbReference type="EMBL" id="CAL1536093.1"/>
    </source>
</evidence>
<comment type="subcellular location">
    <subcellularLocation>
        <location evidence="1">Nucleus</location>
    </subcellularLocation>
</comment>
<evidence type="ECO:0000259" key="8">
    <source>
        <dbReference type="Pfam" id="PF15276"/>
    </source>
</evidence>
<evidence type="ECO:0000256" key="5">
    <source>
        <dbReference type="ARBA" id="ARBA00023242"/>
    </source>
</evidence>
<feature type="region of interest" description="Disordered" evidence="7">
    <location>
        <begin position="897"/>
        <end position="918"/>
    </location>
</feature>
<evidence type="ECO:0000313" key="10">
    <source>
        <dbReference type="Proteomes" id="UP001497497"/>
    </source>
</evidence>
<feature type="compositionally biased region" description="Basic and acidic residues" evidence="7">
    <location>
        <begin position="1067"/>
        <end position="1076"/>
    </location>
</feature>
<dbReference type="InterPro" id="IPR017956">
    <property type="entry name" value="AT_hook_DNA-bd_motif"/>
</dbReference>
<keyword evidence="5" id="KW-0539">Nucleus</keyword>
<feature type="compositionally biased region" description="Polar residues" evidence="7">
    <location>
        <begin position="346"/>
        <end position="371"/>
    </location>
</feature>
<proteinExistence type="predicted"/>
<evidence type="ECO:0000256" key="2">
    <source>
        <dbReference type="ARBA" id="ARBA00022499"/>
    </source>
</evidence>
<evidence type="ECO:0000256" key="1">
    <source>
        <dbReference type="ARBA" id="ARBA00004123"/>
    </source>
</evidence>
<evidence type="ECO:0000256" key="3">
    <source>
        <dbReference type="ARBA" id="ARBA00022553"/>
    </source>
</evidence>
<feature type="region of interest" description="Disordered" evidence="7">
    <location>
        <begin position="705"/>
        <end position="726"/>
    </location>
</feature>
<feature type="region of interest" description="Disordered" evidence="7">
    <location>
        <begin position="1379"/>
        <end position="1578"/>
    </location>
</feature>
<feature type="compositionally biased region" description="Low complexity" evidence="7">
    <location>
        <begin position="814"/>
        <end position="823"/>
    </location>
</feature>
<feature type="region of interest" description="Disordered" evidence="7">
    <location>
        <begin position="773"/>
        <end position="871"/>
    </location>
</feature>
<keyword evidence="4" id="KW-0832">Ubl conjugation</keyword>
<keyword evidence="10" id="KW-1185">Reference proteome</keyword>
<evidence type="ECO:0000256" key="6">
    <source>
        <dbReference type="ARBA" id="ARBA00023306"/>
    </source>
</evidence>
<protein>
    <recommendedName>
        <fullName evidence="8">PP1-binding domain-containing protein</fullName>
    </recommendedName>
</protein>
<dbReference type="PANTHER" id="PTHR21603">
    <property type="entry name" value="ANTIGEN KI-67-LIKE PROTEIN"/>
    <property type="match status" value="1"/>
</dbReference>
<accession>A0AAV2HVG5</accession>
<reference evidence="9 10" key="1">
    <citation type="submission" date="2024-04" db="EMBL/GenBank/DDBJ databases">
        <authorList>
            <consortium name="Genoscope - CEA"/>
            <person name="William W."/>
        </authorList>
    </citation>
    <scope>NUCLEOTIDE SEQUENCE [LARGE SCALE GENOMIC DNA]</scope>
</reference>
<feature type="compositionally biased region" description="Polar residues" evidence="7">
    <location>
        <begin position="99"/>
        <end position="163"/>
    </location>
</feature>
<dbReference type="PANTHER" id="PTHR21603:SF18">
    <property type="entry name" value="ANTIGEN KI-67-LIKE PROTEIN"/>
    <property type="match status" value="1"/>
</dbReference>
<feature type="region of interest" description="Disordered" evidence="7">
    <location>
        <begin position="956"/>
        <end position="984"/>
    </location>
</feature>
<feature type="compositionally biased region" description="Polar residues" evidence="7">
    <location>
        <begin position="1048"/>
        <end position="1062"/>
    </location>
</feature>
<feature type="compositionally biased region" description="Basic residues" evidence="7">
    <location>
        <begin position="47"/>
        <end position="59"/>
    </location>
</feature>
<feature type="compositionally biased region" description="Polar residues" evidence="7">
    <location>
        <begin position="1522"/>
        <end position="1555"/>
    </location>
</feature>
<feature type="region of interest" description="Disordered" evidence="7">
    <location>
        <begin position="1018"/>
        <end position="1097"/>
    </location>
</feature>
<organism evidence="9 10">
    <name type="scientific">Lymnaea stagnalis</name>
    <name type="common">Great pond snail</name>
    <name type="synonym">Helix stagnalis</name>
    <dbReference type="NCBI Taxonomy" id="6523"/>
    <lineage>
        <taxon>Eukaryota</taxon>
        <taxon>Metazoa</taxon>
        <taxon>Spiralia</taxon>
        <taxon>Lophotrochozoa</taxon>
        <taxon>Mollusca</taxon>
        <taxon>Gastropoda</taxon>
        <taxon>Heterobranchia</taxon>
        <taxon>Euthyneura</taxon>
        <taxon>Panpulmonata</taxon>
        <taxon>Hygrophila</taxon>
        <taxon>Lymnaeoidea</taxon>
        <taxon>Lymnaeidae</taxon>
        <taxon>Lymnaea</taxon>
    </lineage>
</organism>
<keyword evidence="6" id="KW-0131">Cell cycle</keyword>
<comment type="caution">
    <text evidence="9">The sequence shown here is derived from an EMBL/GenBank/DDBJ whole genome shotgun (WGS) entry which is preliminary data.</text>
</comment>
<dbReference type="GO" id="GO:0003677">
    <property type="term" value="F:DNA binding"/>
    <property type="evidence" value="ECO:0007669"/>
    <property type="project" value="InterPro"/>
</dbReference>
<feature type="compositionally biased region" description="Polar residues" evidence="7">
    <location>
        <begin position="573"/>
        <end position="582"/>
    </location>
</feature>
<dbReference type="GO" id="GO:0005694">
    <property type="term" value="C:chromosome"/>
    <property type="evidence" value="ECO:0007669"/>
    <property type="project" value="TreeGrafter"/>
</dbReference>
<feature type="region of interest" description="Disordered" evidence="7">
    <location>
        <begin position="452"/>
        <end position="471"/>
    </location>
</feature>
<feature type="region of interest" description="Disordered" evidence="7">
    <location>
        <begin position="293"/>
        <end position="320"/>
    </location>
</feature>
<dbReference type="GO" id="GO:0051983">
    <property type="term" value="P:regulation of chromosome segregation"/>
    <property type="evidence" value="ECO:0007669"/>
    <property type="project" value="TreeGrafter"/>
</dbReference>
<feature type="compositionally biased region" description="Basic residues" evidence="7">
    <location>
        <begin position="552"/>
        <end position="568"/>
    </location>
</feature>
<feature type="region of interest" description="Disordered" evidence="7">
    <location>
        <begin position="1340"/>
        <end position="1363"/>
    </location>
</feature>
<feature type="region of interest" description="Disordered" evidence="7">
    <location>
        <begin position="1"/>
        <end position="189"/>
    </location>
</feature>
<gene>
    <name evidence="9" type="ORF">GSLYS_00010006001</name>
</gene>
<dbReference type="Proteomes" id="UP001497497">
    <property type="component" value="Unassembled WGS sequence"/>
</dbReference>
<feature type="region of interest" description="Disordered" evidence="7">
    <location>
        <begin position="552"/>
        <end position="582"/>
    </location>
</feature>
<dbReference type="GO" id="GO:0005634">
    <property type="term" value="C:nucleus"/>
    <property type="evidence" value="ECO:0007669"/>
    <property type="project" value="UniProtKB-SubCell"/>
</dbReference>
<keyword evidence="2" id="KW-1017">Isopeptide bond</keyword>
<feature type="compositionally biased region" description="Polar residues" evidence="7">
    <location>
        <begin position="60"/>
        <end position="86"/>
    </location>
</feature>
<evidence type="ECO:0000256" key="4">
    <source>
        <dbReference type="ARBA" id="ARBA00022843"/>
    </source>
</evidence>
<sequence>MASSIRNSKRVSFGPSLSPEHFDQYLPPKTPVKKGASPSRLNQGRKSLLKHNSPKRITPRKSTSPRRLSTDVNLSAPKANSVSKQPMTPIGITEKRSPSTKASPPSTHVEKNLNSPSLQSDKSQHTSPVNLKSETSTLQSPGSKSASPTSIAKSVLQTANLTPLSPKKGKDTSSFTPRSSKKKLASDSSINDSIFSSQDLFSQMTPVTHKGSQVVEQSAYSEVKMIMKPGRARSDGQNDEWLSGRAKIKKLGMDRAKSLGASPPAHIDMDSHVKINALSPYGGKLFKKTPIVKRLGRPRKVSDESQHGKTAGKQPSEVSLVGIRELVKTPKSQVADISLSGISSLFKSGNRSTPNVRNISATPGPLNQSKVIDTPRPVFSAKRNRPPKMFFDELVSPPKSKSKTPKSTPTSQRKSQLVAQVSSPAKIATPPQDFNKVVALRAIHGHAVTPKLTFGKRGATPKNTPKSTKKFGSIKKSQVVKTWSDVVKLGVPVFKPAITSTSVKTSLIKKTLQVKKQSGRTPKTPRALARALAPTTGHAESPATIIVGKKAMGRGRPKTPKPLPRRGRKESMSKISRTSTGDTSFTGLVDLFASPPLDKNPNESALYAEIPDTPNGPDEMFVSPLSLPKNAHLRRSVNLSGIRELFSQKQSHSNLNLVGIKELMKTPKSNGAVISPTGLKRILKTPKNVSVTPTDLKHLFERNKTKTPAKRGRPSLGSKASEILSPKGKTTPLVKEIEAVSSPAPLNDSTIRRSIPIKEQAVINIARGLKRKADLRDEPATKRAKFSSTPLKARASPVDAASTPKRLKSETHTVESTVHETSVAAQIEVTKKERGNASPPQTKSSVAETSEPPLPAKSASPAVRQERSRKKVEFNVTESFEESGLNNKRVRGKLVTASKKSLAASPVKRKRGRQSLAAANSVPEIDATVVNTTKRGKADKELSIVKSPVAKTKRCRPSLEVASSEPEIDATEVNKTTRGKADNKELSILKSPVAKRKRGRPSLEVATSAPKIDATVVNKTTRGKADNKALSVVKSPVNKRKRGRPSLEDTTSASETNATVVNKTKRGKVDGKESSMSKRSATIREQGKSAQLSLPEPEFDKVEEVNMAFTKSANLESPKAVQYVARNKRAKRGQIVTSEPVDATVGGAVDTHKAANLVSPKAERSVVKRGRGKAAELTISTIIAPEQEVDYSVVTKSTRGRATKAEKPVAPPKQEVPSAMVTKTARGKADCVILPDMNVAKNQRGRGKSANLPDSYVSAVKLENVLSPKAEKLVNKRKRGEPSLVVPLPESEVDAAVVTKTTRGKASKAVEPVAKRKPGRPSLVIPLPESDVDAAVVTKTTRGKASKAGEPVTKRKPGRPSLVIPLPESEVDAAVVTKTTRGKASKAAEPVAKRKPGRPSLVIPLPESEVDAPVVTKTTRGKASKAVEPVAKRKVGRPSLVVTKTTRGKASKAAEPVAKRKPGRPSITGLESNVLISPKAASPVAKRRRGKVTELSPKVTPRAKRGQAKGKSPVAKQKSPVAKQSSVKVLPQIQSNEQGNQAQEQKVSKSKATVQKQSKSKAKIASPKATMATRTRRR</sequence>
<dbReference type="SMART" id="SM00384">
    <property type="entry name" value="AT_hook"/>
    <property type="match status" value="10"/>
</dbReference>
<dbReference type="InterPro" id="IPR029334">
    <property type="entry name" value="PP1-bd"/>
</dbReference>
<dbReference type="GO" id="GO:0007088">
    <property type="term" value="P:regulation of mitotic nuclear division"/>
    <property type="evidence" value="ECO:0007669"/>
    <property type="project" value="TreeGrafter"/>
</dbReference>